<proteinExistence type="predicted"/>
<sequence length="187" mass="22034">MTELILRECMEKAQDKSSPAKPKIDNNVKIELSKEHLKELRNNTYGGTKDEDVVDHIANVLEIRNLIKTPDMDTDRLRVFSYKYYPISRAGKYVVTWDDGDEGDDYMEFIIWLNSKCKDHNSMYRTTKSALWHYWLNEEGNNELMDDAELSEKELKESDYGNPRNTDDDSFFKPYLDAKEKDNKDEI</sequence>
<keyword evidence="3" id="KW-1185">Reference proteome</keyword>
<evidence type="ECO:0000313" key="2">
    <source>
        <dbReference type="EMBL" id="GJT84097.1"/>
    </source>
</evidence>
<feature type="compositionally biased region" description="Basic and acidic residues" evidence="1">
    <location>
        <begin position="150"/>
        <end position="187"/>
    </location>
</feature>
<evidence type="ECO:0000313" key="3">
    <source>
        <dbReference type="Proteomes" id="UP001151760"/>
    </source>
</evidence>
<reference evidence="2" key="2">
    <citation type="submission" date="2022-01" db="EMBL/GenBank/DDBJ databases">
        <authorList>
            <person name="Yamashiro T."/>
            <person name="Shiraishi A."/>
            <person name="Satake H."/>
            <person name="Nakayama K."/>
        </authorList>
    </citation>
    <scope>NUCLEOTIDE SEQUENCE</scope>
</reference>
<organism evidence="2 3">
    <name type="scientific">Tanacetum coccineum</name>
    <dbReference type="NCBI Taxonomy" id="301880"/>
    <lineage>
        <taxon>Eukaryota</taxon>
        <taxon>Viridiplantae</taxon>
        <taxon>Streptophyta</taxon>
        <taxon>Embryophyta</taxon>
        <taxon>Tracheophyta</taxon>
        <taxon>Spermatophyta</taxon>
        <taxon>Magnoliopsida</taxon>
        <taxon>eudicotyledons</taxon>
        <taxon>Gunneridae</taxon>
        <taxon>Pentapetalae</taxon>
        <taxon>asterids</taxon>
        <taxon>campanulids</taxon>
        <taxon>Asterales</taxon>
        <taxon>Asteraceae</taxon>
        <taxon>Asteroideae</taxon>
        <taxon>Anthemideae</taxon>
        <taxon>Anthemidinae</taxon>
        <taxon>Tanacetum</taxon>
    </lineage>
</organism>
<protein>
    <submittedName>
        <fullName evidence="2">Uncharacterized protein</fullName>
    </submittedName>
</protein>
<dbReference type="EMBL" id="BQNB010019324">
    <property type="protein sequence ID" value="GJT84097.1"/>
    <property type="molecule type" value="Genomic_DNA"/>
</dbReference>
<comment type="caution">
    <text evidence="2">The sequence shown here is derived from an EMBL/GenBank/DDBJ whole genome shotgun (WGS) entry which is preliminary data.</text>
</comment>
<dbReference type="Proteomes" id="UP001151760">
    <property type="component" value="Unassembled WGS sequence"/>
</dbReference>
<gene>
    <name evidence="2" type="ORF">Tco_1058439</name>
</gene>
<feature type="region of interest" description="Disordered" evidence="1">
    <location>
        <begin position="148"/>
        <end position="187"/>
    </location>
</feature>
<name>A0ABQ5HA34_9ASTR</name>
<evidence type="ECO:0000256" key="1">
    <source>
        <dbReference type="SAM" id="MobiDB-lite"/>
    </source>
</evidence>
<reference evidence="2" key="1">
    <citation type="journal article" date="2022" name="Int. J. Mol. Sci.">
        <title>Draft Genome of Tanacetum Coccineum: Genomic Comparison of Closely Related Tanacetum-Family Plants.</title>
        <authorList>
            <person name="Yamashiro T."/>
            <person name="Shiraishi A."/>
            <person name="Nakayama K."/>
            <person name="Satake H."/>
        </authorList>
    </citation>
    <scope>NUCLEOTIDE SEQUENCE</scope>
</reference>
<accession>A0ABQ5HA34</accession>